<keyword evidence="14" id="KW-1185">Reference proteome</keyword>
<feature type="region of interest" description="Disordered" evidence="8">
    <location>
        <begin position="880"/>
        <end position="902"/>
    </location>
</feature>
<keyword evidence="7" id="KW-0175">Coiled coil</keyword>
<dbReference type="InterPro" id="IPR058922">
    <property type="entry name" value="WHD_DRP"/>
</dbReference>
<dbReference type="InterPro" id="IPR027417">
    <property type="entry name" value="P-loop_NTPase"/>
</dbReference>
<dbReference type="Pfam" id="PF23598">
    <property type="entry name" value="LRR_14"/>
    <property type="match status" value="1"/>
</dbReference>
<dbReference type="GO" id="GO:0051707">
    <property type="term" value="P:response to other organism"/>
    <property type="evidence" value="ECO:0007669"/>
    <property type="project" value="UniProtKB-ARBA"/>
</dbReference>
<sequence>MVGPEMLVAAAVNQVARKINEVIGVAQGEVKLCCSFDDDLESIKDTLVYLEGLLKNAENNSFGSERANLRHWLGQIKCLAYDIEDIVDGYYSSKEQYEGSSCAQKGSLLCSLSNPMLSKVSMVYKMKSKRELLQTRQHLPTQYHFISHINSVVNFDERQTTSYRNNDIKIVGRDQELECIMGMLKQINVKELTIISIVGPVGLGKTNLAQHIFNDKRTETFRFKIWVHVSMGNINLERIGRDIVLQTTERIEGSMQMQSIKNAVQDILNRYRCLIVLDSLWGKDEEVNELKQMLLTGKTESKIIVTTHSSKVAELVSTVPPHKLSVLSEDDCSSIFCQRAMTGYSDPLFREYGEEIVRRCKGIPLVANFLGSVVNAQRQRREIWKAAKDDDMWKIEEDYPENKILPVFPSFKIIYYNMPHELRLCFVYCSIFPKGYVIDKKKLIQQWIALDMIESKHGTLPLDVTAEKYIDELKDIYFLQVLERPQINAGISNNSDEMLCMDSLAHDLARSVAGEDILVILDAENERCNRNYDYRYAQVCTSSLQSIGSKAWPSKARSLIFKTSGAELQHVSEVLSVNKYLRVLDLSGCSVKELPAPVFQLKQLRYLDASTLSITDLPPQISGFHKLQTLDLSGTEVTELPAFISNLKTLKYLNLQGCQKLQQLNNLDLLHELQYLNLSCCPEVRRFPASLENLRKLRFLNLSECSKLPTLPEELLQSFSSFSSIVDLNLSGFEFRMLPDFFGNICSLQFLNLSKCSKLELLPQSFGQLAYLKGLNLSFCSDLKLPKSFEYLTSLQFLNLSHCPSVEYLPCSFHRLSNLEYLYLSQCVGLKALPKSLSNHKKLQIEVLGCQNCVVQSCSLSIGSWQSHQWSQQVEEVGTSSAISDITPEEPANRDKKEGISASDVDEVDYPRNNMKQKLTFAYHMDEQKSEEPEFINKPNSNGEIVQVIPGQQFTSSPSRFSSIASSSSAVFVSGSSSDVSIADHPLSNDETAGLVYILKRNARNLKCRQKMAGFRNMMKHRHHTYRHVRMKPPLPNEALATILPTTVENITSACSAVGRTQGLCETAK</sequence>
<dbReference type="GO" id="GO:0006952">
    <property type="term" value="P:defense response"/>
    <property type="evidence" value="ECO:0007669"/>
    <property type="project" value="UniProtKB-KW"/>
</dbReference>
<evidence type="ECO:0000259" key="12">
    <source>
        <dbReference type="Pfam" id="PF23598"/>
    </source>
</evidence>
<evidence type="ECO:0000259" key="9">
    <source>
        <dbReference type="Pfam" id="PF00931"/>
    </source>
</evidence>
<keyword evidence="2" id="KW-0433">Leucine-rich repeat</keyword>
<dbReference type="PRINTS" id="PR00364">
    <property type="entry name" value="DISEASERSIST"/>
</dbReference>
<dbReference type="Gene3D" id="1.10.10.10">
    <property type="entry name" value="Winged helix-like DNA-binding domain superfamily/Winged helix DNA-binding domain"/>
    <property type="match status" value="1"/>
</dbReference>
<evidence type="ECO:0000259" key="10">
    <source>
        <dbReference type="Pfam" id="PF18052"/>
    </source>
</evidence>
<dbReference type="SUPFAM" id="SSF52540">
    <property type="entry name" value="P-loop containing nucleoside triphosphate hydrolases"/>
    <property type="match status" value="1"/>
</dbReference>
<dbReference type="Proteomes" id="UP000823388">
    <property type="component" value="Chromosome 2K"/>
</dbReference>
<keyword evidence="6" id="KW-0067">ATP-binding</keyword>
<feature type="domain" description="NB-ARC" evidence="9">
    <location>
        <begin position="175"/>
        <end position="342"/>
    </location>
</feature>
<evidence type="ECO:0000313" key="14">
    <source>
        <dbReference type="Proteomes" id="UP000823388"/>
    </source>
</evidence>
<dbReference type="GO" id="GO:0005524">
    <property type="term" value="F:ATP binding"/>
    <property type="evidence" value="ECO:0007669"/>
    <property type="project" value="UniProtKB-KW"/>
</dbReference>
<dbReference type="InterPro" id="IPR032675">
    <property type="entry name" value="LRR_dom_sf"/>
</dbReference>
<evidence type="ECO:0000256" key="2">
    <source>
        <dbReference type="ARBA" id="ARBA00022614"/>
    </source>
</evidence>
<evidence type="ECO:0000256" key="3">
    <source>
        <dbReference type="ARBA" id="ARBA00022737"/>
    </source>
</evidence>
<comment type="caution">
    <text evidence="13">The sequence shown here is derived from an EMBL/GenBank/DDBJ whole genome shotgun (WGS) entry which is preliminary data.</text>
</comment>
<dbReference type="Pfam" id="PF23559">
    <property type="entry name" value="WHD_DRP"/>
    <property type="match status" value="1"/>
</dbReference>
<evidence type="ECO:0000256" key="5">
    <source>
        <dbReference type="ARBA" id="ARBA00022821"/>
    </source>
</evidence>
<dbReference type="InterPro" id="IPR036388">
    <property type="entry name" value="WH-like_DNA-bd_sf"/>
</dbReference>
<dbReference type="PANTHER" id="PTHR36766">
    <property type="entry name" value="PLANT BROAD-SPECTRUM MILDEW RESISTANCE PROTEIN RPW8"/>
    <property type="match status" value="1"/>
</dbReference>
<comment type="similarity">
    <text evidence="1">Belongs to the disease resistance NB-LRR family.</text>
</comment>
<accession>A0A8T0WBN8</accession>
<feature type="domain" description="Disease resistance N-terminal" evidence="10">
    <location>
        <begin position="25"/>
        <end position="98"/>
    </location>
</feature>
<evidence type="ECO:0000256" key="1">
    <source>
        <dbReference type="ARBA" id="ARBA00008894"/>
    </source>
</evidence>
<dbReference type="Gene3D" id="1.10.8.430">
    <property type="entry name" value="Helical domain of apoptotic protease-activating factors"/>
    <property type="match status" value="1"/>
</dbReference>
<dbReference type="InterPro" id="IPR002182">
    <property type="entry name" value="NB-ARC"/>
</dbReference>
<evidence type="ECO:0000313" key="13">
    <source>
        <dbReference type="EMBL" id="KAG2642804.1"/>
    </source>
</evidence>
<dbReference type="Gene3D" id="3.80.10.10">
    <property type="entry name" value="Ribonuclease Inhibitor"/>
    <property type="match status" value="2"/>
</dbReference>
<dbReference type="InterPro" id="IPR055414">
    <property type="entry name" value="LRR_R13L4/SHOC2-like"/>
</dbReference>
<gene>
    <name evidence="13" type="ORF">PVAP13_2KG214600</name>
</gene>
<keyword evidence="5" id="KW-0611">Plant defense</keyword>
<evidence type="ECO:0000256" key="4">
    <source>
        <dbReference type="ARBA" id="ARBA00022741"/>
    </source>
</evidence>
<dbReference type="PANTHER" id="PTHR36766:SF62">
    <property type="entry name" value="AAA+ ATPASE DOMAIN-CONTAINING PROTEIN"/>
    <property type="match status" value="1"/>
</dbReference>
<dbReference type="AlphaFoldDB" id="A0A8T0WBN8"/>
<name>A0A8T0WBN8_PANVG</name>
<dbReference type="InterPro" id="IPR042197">
    <property type="entry name" value="Apaf_helical"/>
</dbReference>
<dbReference type="Gene3D" id="1.20.5.4130">
    <property type="match status" value="1"/>
</dbReference>
<feature type="domain" description="Disease resistance protein winged helix" evidence="11">
    <location>
        <begin position="431"/>
        <end position="509"/>
    </location>
</feature>
<dbReference type="GO" id="GO:0043531">
    <property type="term" value="F:ADP binding"/>
    <property type="evidence" value="ECO:0007669"/>
    <property type="project" value="InterPro"/>
</dbReference>
<dbReference type="Pfam" id="PF00931">
    <property type="entry name" value="NB-ARC"/>
    <property type="match status" value="1"/>
</dbReference>
<reference evidence="13" key="1">
    <citation type="submission" date="2020-05" db="EMBL/GenBank/DDBJ databases">
        <title>WGS assembly of Panicum virgatum.</title>
        <authorList>
            <person name="Lovell J.T."/>
            <person name="Jenkins J."/>
            <person name="Shu S."/>
            <person name="Juenger T.E."/>
            <person name="Schmutz J."/>
        </authorList>
    </citation>
    <scope>NUCLEOTIDE SEQUENCE</scope>
    <source>
        <strain evidence="13">AP13</strain>
    </source>
</reference>
<feature type="domain" description="Disease resistance R13L4/SHOC-2-like LRR" evidence="12">
    <location>
        <begin position="556"/>
        <end position="764"/>
    </location>
</feature>
<keyword evidence="3" id="KW-0677">Repeat</keyword>
<dbReference type="Gene3D" id="3.40.50.300">
    <property type="entry name" value="P-loop containing nucleotide triphosphate hydrolases"/>
    <property type="match status" value="1"/>
</dbReference>
<dbReference type="InterPro" id="IPR041118">
    <property type="entry name" value="Rx_N"/>
</dbReference>
<evidence type="ECO:0000256" key="8">
    <source>
        <dbReference type="SAM" id="MobiDB-lite"/>
    </source>
</evidence>
<dbReference type="Pfam" id="PF18052">
    <property type="entry name" value="Rx_N"/>
    <property type="match status" value="1"/>
</dbReference>
<dbReference type="OrthoDB" id="660555at2759"/>
<dbReference type="EMBL" id="CM029039">
    <property type="protein sequence ID" value="KAG2642804.1"/>
    <property type="molecule type" value="Genomic_DNA"/>
</dbReference>
<evidence type="ECO:0000259" key="11">
    <source>
        <dbReference type="Pfam" id="PF23559"/>
    </source>
</evidence>
<keyword evidence="4" id="KW-0547">Nucleotide-binding</keyword>
<proteinExistence type="inferred from homology"/>
<evidence type="ECO:0000256" key="7">
    <source>
        <dbReference type="ARBA" id="ARBA00023054"/>
    </source>
</evidence>
<evidence type="ECO:0000256" key="6">
    <source>
        <dbReference type="ARBA" id="ARBA00022840"/>
    </source>
</evidence>
<protein>
    <submittedName>
        <fullName evidence="13">Uncharacterized protein</fullName>
    </submittedName>
</protein>
<dbReference type="SUPFAM" id="SSF52058">
    <property type="entry name" value="L domain-like"/>
    <property type="match status" value="1"/>
</dbReference>
<organism evidence="13 14">
    <name type="scientific">Panicum virgatum</name>
    <name type="common">Blackwell switchgrass</name>
    <dbReference type="NCBI Taxonomy" id="38727"/>
    <lineage>
        <taxon>Eukaryota</taxon>
        <taxon>Viridiplantae</taxon>
        <taxon>Streptophyta</taxon>
        <taxon>Embryophyta</taxon>
        <taxon>Tracheophyta</taxon>
        <taxon>Spermatophyta</taxon>
        <taxon>Magnoliopsida</taxon>
        <taxon>Liliopsida</taxon>
        <taxon>Poales</taxon>
        <taxon>Poaceae</taxon>
        <taxon>PACMAD clade</taxon>
        <taxon>Panicoideae</taxon>
        <taxon>Panicodae</taxon>
        <taxon>Paniceae</taxon>
        <taxon>Panicinae</taxon>
        <taxon>Panicum</taxon>
        <taxon>Panicum sect. Hiantes</taxon>
    </lineage>
</organism>